<gene>
    <name evidence="2" type="ORF">NC653_034514</name>
</gene>
<accession>A0AAD6LMR4</accession>
<protein>
    <submittedName>
        <fullName evidence="2">Uncharacterized protein</fullName>
    </submittedName>
</protein>
<name>A0AAD6LMR4_9ROSI</name>
<proteinExistence type="predicted"/>
<evidence type="ECO:0000256" key="1">
    <source>
        <dbReference type="SAM" id="MobiDB-lite"/>
    </source>
</evidence>
<organism evidence="2 3">
    <name type="scientific">Populus alba x Populus x berolinensis</name>
    <dbReference type="NCBI Taxonomy" id="444605"/>
    <lineage>
        <taxon>Eukaryota</taxon>
        <taxon>Viridiplantae</taxon>
        <taxon>Streptophyta</taxon>
        <taxon>Embryophyta</taxon>
        <taxon>Tracheophyta</taxon>
        <taxon>Spermatophyta</taxon>
        <taxon>Magnoliopsida</taxon>
        <taxon>eudicotyledons</taxon>
        <taxon>Gunneridae</taxon>
        <taxon>Pentapetalae</taxon>
        <taxon>rosids</taxon>
        <taxon>fabids</taxon>
        <taxon>Malpighiales</taxon>
        <taxon>Salicaceae</taxon>
        <taxon>Saliceae</taxon>
        <taxon>Populus</taxon>
    </lineage>
</organism>
<evidence type="ECO:0000313" key="3">
    <source>
        <dbReference type="Proteomes" id="UP001164929"/>
    </source>
</evidence>
<dbReference type="Proteomes" id="UP001164929">
    <property type="component" value="Chromosome 15"/>
</dbReference>
<comment type="caution">
    <text evidence="2">The sequence shown here is derived from an EMBL/GenBank/DDBJ whole genome shotgun (WGS) entry which is preliminary data.</text>
</comment>
<feature type="compositionally biased region" description="Basic and acidic residues" evidence="1">
    <location>
        <begin position="58"/>
        <end position="82"/>
    </location>
</feature>
<dbReference type="EMBL" id="JAQIZT010000015">
    <property type="protein sequence ID" value="KAJ6969972.1"/>
    <property type="molecule type" value="Genomic_DNA"/>
</dbReference>
<keyword evidence="3" id="KW-1185">Reference proteome</keyword>
<dbReference type="AlphaFoldDB" id="A0AAD6LMR4"/>
<sequence length="82" mass="9074">MALERELMLRRKQTGSMSLIFSPLSDLAFSQQIPTSVMGNLCLGHLDGCLFSSATSQQERDSRSETACRFEGEGRVTKTDNT</sequence>
<reference evidence="2" key="1">
    <citation type="journal article" date="2023" name="Mol. Ecol. Resour.">
        <title>Chromosome-level genome assembly of a triploid poplar Populus alba 'Berolinensis'.</title>
        <authorList>
            <person name="Chen S."/>
            <person name="Yu Y."/>
            <person name="Wang X."/>
            <person name="Wang S."/>
            <person name="Zhang T."/>
            <person name="Zhou Y."/>
            <person name="He R."/>
            <person name="Meng N."/>
            <person name="Wang Y."/>
            <person name="Liu W."/>
            <person name="Liu Z."/>
            <person name="Liu J."/>
            <person name="Guo Q."/>
            <person name="Huang H."/>
            <person name="Sederoff R.R."/>
            <person name="Wang G."/>
            <person name="Qu G."/>
            <person name="Chen S."/>
        </authorList>
    </citation>
    <scope>NUCLEOTIDE SEQUENCE</scope>
    <source>
        <strain evidence="2">SC-2020</strain>
    </source>
</reference>
<evidence type="ECO:0000313" key="2">
    <source>
        <dbReference type="EMBL" id="KAJ6969972.1"/>
    </source>
</evidence>
<feature type="region of interest" description="Disordered" evidence="1">
    <location>
        <begin position="54"/>
        <end position="82"/>
    </location>
</feature>